<dbReference type="EMBL" id="FLRD01000491">
    <property type="protein sequence ID" value="SBT54293.1"/>
    <property type="molecule type" value="Genomic_DNA"/>
</dbReference>
<evidence type="ECO:0000313" key="1">
    <source>
        <dbReference type="EMBL" id="SBT54293.1"/>
    </source>
</evidence>
<dbReference type="AlphaFoldDB" id="A0A1A9ADT2"/>
<reference evidence="2" key="1">
    <citation type="submission" date="2016-05" db="EMBL/GenBank/DDBJ databases">
        <authorList>
            <person name="Naeem Raeece"/>
        </authorList>
    </citation>
    <scope>NUCLEOTIDE SEQUENCE [LARGE SCALE GENOMIC DNA]</scope>
</reference>
<evidence type="ECO:0000313" key="2">
    <source>
        <dbReference type="Proteomes" id="UP000078555"/>
    </source>
</evidence>
<keyword evidence="2" id="KW-1185">Reference proteome</keyword>
<dbReference type="Proteomes" id="UP000078555">
    <property type="component" value="Unassembled WGS sequence"/>
</dbReference>
<accession>A0A1A9ADT2</accession>
<organism evidence="1 2">
    <name type="scientific">Plasmodium ovale wallikeri</name>
    <dbReference type="NCBI Taxonomy" id="864142"/>
    <lineage>
        <taxon>Eukaryota</taxon>
        <taxon>Sar</taxon>
        <taxon>Alveolata</taxon>
        <taxon>Apicomplexa</taxon>
        <taxon>Aconoidasida</taxon>
        <taxon>Haemosporida</taxon>
        <taxon>Plasmodiidae</taxon>
        <taxon>Plasmodium</taxon>
        <taxon>Plasmodium (Plasmodium)</taxon>
    </lineage>
</organism>
<protein>
    <submittedName>
        <fullName evidence="1">Uncharacterized protein</fullName>
    </submittedName>
</protein>
<gene>
    <name evidence="1" type="ORF">POVWA1_066190</name>
</gene>
<proteinExistence type="predicted"/>
<name>A0A1A9ADT2_PLAOA</name>
<sequence>MDMAPFFPPRDGSKLLSRRLKRKTTSLQNSNGLDHFRVIPCGYLIDIENDVCNPPMLFAVHISIPIEDDTKLGVNFYEDYIHKETT</sequence>